<dbReference type="CDD" id="cd06989">
    <property type="entry name" value="cupin_DRT102"/>
    <property type="match status" value="1"/>
</dbReference>
<sequence>MLHTIRKPHAPVLAILLGLSSAVTGAAELDPKAISIKLPEQINWVANPSGSETAVLVGDPAKPGLYVVLNKWKAHHNSKPHSHPNDRFITVISGTWWVGTGSDYNPDDLKPVPAGSFVTHYGNEIHYDGAKDEDTILQIVGIGPATSVPAPAK</sequence>
<dbReference type="InterPro" id="IPR014710">
    <property type="entry name" value="RmlC-like_jellyroll"/>
</dbReference>
<accession>A0ABT1UI50</accession>
<dbReference type="Gene3D" id="2.60.120.10">
    <property type="entry name" value="Jelly Rolls"/>
    <property type="match status" value="1"/>
</dbReference>
<evidence type="ECO:0000256" key="1">
    <source>
        <dbReference type="SAM" id="SignalP"/>
    </source>
</evidence>
<keyword evidence="3" id="KW-1185">Reference proteome</keyword>
<feature type="signal peptide" evidence="1">
    <location>
        <begin position="1"/>
        <end position="26"/>
    </location>
</feature>
<keyword evidence="1" id="KW-0732">Signal</keyword>
<dbReference type="InterPro" id="IPR011051">
    <property type="entry name" value="RmlC_Cupin_sf"/>
</dbReference>
<proteinExistence type="predicted"/>
<gene>
    <name evidence="2" type="ORF">NP603_12450</name>
</gene>
<name>A0ABT1UI50_9GAMM</name>
<reference evidence="2 3" key="1">
    <citation type="submission" date="2022-07" db="EMBL/GenBank/DDBJ databases">
        <title>Methylomonas rivi sp. nov., Methylomonas rosea sp. nov., Methylomonas aureus sp. nov. and Methylomonas subterranea sp. nov., four novel methanotrophs isolated from a freshwater creek and the deep terrestrial subsurface.</title>
        <authorList>
            <person name="Abin C."/>
            <person name="Sankaranarayanan K."/>
            <person name="Garner C."/>
            <person name="Sindelar R."/>
            <person name="Kotary K."/>
            <person name="Garner R."/>
            <person name="Barclay S."/>
            <person name="Lawson P."/>
            <person name="Krumholz L."/>
        </authorList>
    </citation>
    <scope>NUCLEOTIDE SEQUENCE [LARGE SCALE GENOMIC DNA]</scope>
    <source>
        <strain evidence="2 3">SURF-1</strain>
    </source>
</reference>
<dbReference type="Proteomes" id="UP001524569">
    <property type="component" value="Unassembled WGS sequence"/>
</dbReference>
<protein>
    <submittedName>
        <fullName evidence="2">Cupin domain-containing protein</fullName>
    </submittedName>
</protein>
<dbReference type="EMBL" id="JANIBM010000013">
    <property type="protein sequence ID" value="MCQ8181921.1"/>
    <property type="molecule type" value="Genomic_DNA"/>
</dbReference>
<evidence type="ECO:0000313" key="3">
    <source>
        <dbReference type="Proteomes" id="UP001524569"/>
    </source>
</evidence>
<dbReference type="SUPFAM" id="SSF51182">
    <property type="entry name" value="RmlC-like cupins"/>
    <property type="match status" value="1"/>
</dbReference>
<dbReference type="RefSeq" id="WP_256611207.1">
    <property type="nucleotide sequence ID" value="NZ_JANIBM010000013.1"/>
</dbReference>
<evidence type="ECO:0000313" key="2">
    <source>
        <dbReference type="EMBL" id="MCQ8181921.1"/>
    </source>
</evidence>
<feature type="chain" id="PRO_5046741866" evidence="1">
    <location>
        <begin position="27"/>
        <end position="153"/>
    </location>
</feature>
<organism evidence="2 3">
    <name type="scientific">Methylomonas aurea</name>
    <dbReference type="NCBI Taxonomy" id="2952224"/>
    <lineage>
        <taxon>Bacteria</taxon>
        <taxon>Pseudomonadati</taxon>
        <taxon>Pseudomonadota</taxon>
        <taxon>Gammaproteobacteria</taxon>
        <taxon>Methylococcales</taxon>
        <taxon>Methylococcaceae</taxon>
        <taxon>Methylomonas</taxon>
    </lineage>
</organism>
<comment type="caution">
    <text evidence="2">The sequence shown here is derived from an EMBL/GenBank/DDBJ whole genome shotgun (WGS) entry which is preliminary data.</text>
</comment>